<protein>
    <submittedName>
        <fullName evidence="1">Uncharacterized protein</fullName>
    </submittedName>
</protein>
<sequence length="57" mass="6487">MSAPSSGAEDRQAYFIVIARRRPFALTRQVFNVSSPSSDAENHRVYFIAIARWKSMP</sequence>
<dbReference type="EMBL" id="BJWL01000005">
    <property type="protein sequence ID" value="GFY86606.1"/>
    <property type="molecule type" value="Genomic_DNA"/>
</dbReference>
<comment type="caution">
    <text evidence="1">The sequence shown here is derived from an EMBL/GenBank/DDBJ whole genome shotgun (WGS) entry which is preliminary data.</text>
</comment>
<dbReference type="AlphaFoldDB" id="A0A7J0EK76"/>
<accession>A0A7J0EK76</accession>
<organism evidence="1 2">
    <name type="scientific">Actinidia rufa</name>
    <dbReference type="NCBI Taxonomy" id="165716"/>
    <lineage>
        <taxon>Eukaryota</taxon>
        <taxon>Viridiplantae</taxon>
        <taxon>Streptophyta</taxon>
        <taxon>Embryophyta</taxon>
        <taxon>Tracheophyta</taxon>
        <taxon>Spermatophyta</taxon>
        <taxon>Magnoliopsida</taxon>
        <taxon>eudicotyledons</taxon>
        <taxon>Gunneridae</taxon>
        <taxon>Pentapetalae</taxon>
        <taxon>asterids</taxon>
        <taxon>Ericales</taxon>
        <taxon>Actinidiaceae</taxon>
        <taxon>Actinidia</taxon>
    </lineage>
</organism>
<dbReference type="Proteomes" id="UP000585474">
    <property type="component" value="Unassembled WGS sequence"/>
</dbReference>
<evidence type="ECO:0000313" key="1">
    <source>
        <dbReference type="EMBL" id="GFY86606.1"/>
    </source>
</evidence>
<name>A0A7J0EK76_9ERIC</name>
<keyword evidence="2" id="KW-1185">Reference proteome</keyword>
<gene>
    <name evidence="1" type="ORF">Acr_05g0002450</name>
</gene>
<proteinExistence type="predicted"/>
<reference evidence="1 2" key="1">
    <citation type="submission" date="2019-07" db="EMBL/GenBank/DDBJ databases">
        <title>De Novo Assembly of kiwifruit Actinidia rufa.</title>
        <authorList>
            <person name="Sugita-Konishi S."/>
            <person name="Sato K."/>
            <person name="Mori E."/>
            <person name="Abe Y."/>
            <person name="Kisaki G."/>
            <person name="Hamano K."/>
            <person name="Suezawa K."/>
            <person name="Otani M."/>
            <person name="Fukuda T."/>
            <person name="Manabe T."/>
            <person name="Gomi K."/>
            <person name="Tabuchi M."/>
            <person name="Akimitsu K."/>
            <person name="Kataoka I."/>
        </authorList>
    </citation>
    <scope>NUCLEOTIDE SEQUENCE [LARGE SCALE GENOMIC DNA]</scope>
    <source>
        <strain evidence="2">cv. Fuchu</strain>
    </source>
</reference>
<evidence type="ECO:0000313" key="2">
    <source>
        <dbReference type="Proteomes" id="UP000585474"/>
    </source>
</evidence>